<dbReference type="Proteomes" id="UP000217289">
    <property type="component" value="Chromosome"/>
</dbReference>
<dbReference type="AlphaFoldDB" id="A0A250ICW5"/>
<proteinExistence type="predicted"/>
<reference evidence="1 2" key="1">
    <citation type="submission" date="2017-06" db="EMBL/GenBank/DDBJ databases">
        <authorList>
            <person name="Kim H.J."/>
            <person name="Triplett B.A."/>
        </authorList>
    </citation>
    <scope>NUCLEOTIDE SEQUENCE [LARGE SCALE GENOMIC DNA]</scope>
    <source>
        <strain evidence="1 2">DSM 14713</strain>
    </source>
</reference>
<accession>A0A250ICW5</accession>
<dbReference type="EMBL" id="CP022163">
    <property type="protein sequence ID" value="ATB29605.1"/>
    <property type="molecule type" value="Genomic_DNA"/>
</dbReference>
<sequence length="268" mass="30707">MNTELIKSTLNLLHEVGRHASTPEQHEALENARLALYFIEGRSEAGPFADYLEKFDAESRRPLIAFETKDEADAWLRNHPAPPHGATIGAAGSLYTLAYLRELEHRKLLRVLTDKELTRTDDAEVQAEEKEDERPPPHWSHRSMFSVFGFANWSFFHLHQLEQRLSSPEEIDALRVAKLAFHFVMDVGEDHGFEEYRRTLLASRTSHPLQSFATREEADTWLATQPEPPPPAVVAIGGDLYSVGYNRLKRYRVMIRIPTQQELDPRVA</sequence>
<organism evidence="1 2">
    <name type="scientific">Melittangium boletus DSM 14713</name>
    <dbReference type="NCBI Taxonomy" id="1294270"/>
    <lineage>
        <taxon>Bacteria</taxon>
        <taxon>Pseudomonadati</taxon>
        <taxon>Myxococcota</taxon>
        <taxon>Myxococcia</taxon>
        <taxon>Myxococcales</taxon>
        <taxon>Cystobacterineae</taxon>
        <taxon>Archangiaceae</taxon>
        <taxon>Melittangium</taxon>
    </lineage>
</organism>
<evidence type="ECO:0000313" key="2">
    <source>
        <dbReference type="Proteomes" id="UP000217289"/>
    </source>
</evidence>
<name>A0A250ICW5_9BACT</name>
<dbReference type="RefSeq" id="WP_095978149.1">
    <property type="nucleotide sequence ID" value="NZ_CP022163.1"/>
</dbReference>
<evidence type="ECO:0000313" key="1">
    <source>
        <dbReference type="EMBL" id="ATB29605.1"/>
    </source>
</evidence>
<keyword evidence="2" id="KW-1185">Reference proteome</keyword>
<dbReference type="KEGG" id="mbd:MEBOL_003060"/>
<dbReference type="OrthoDB" id="5522567at2"/>
<protein>
    <submittedName>
        <fullName evidence="1">Uncharacterized protein</fullName>
    </submittedName>
</protein>
<gene>
    <name evidence="1" type="ORF">MEBOL_003060</name>
</gene>